<name>A0A0D9NRK5_METAN</name>
<feature type="signal peptide" evidence="1">
    <location>
        <begin position="1"/>
        <end position="19"/>
    </location>
</feature>
<protein>
    <submittedName>
        <fullName evidence="2">Uncharacterized protein</fullName>
    </submittedName>
</protein>
<organism evidence="2 3">
    <name type="scientific">Metarhizium anisopliae BRIP 53293</name>
    <dbReference type="NCBI Taxonomy" id="1291518"/>
    <lineage>
        <taxon>Eukaryota</taxon>
        <taxon>Fungi</taxon>
        <taxon>Dikarya</taxon>
        <taxon>Ascomycota</taxon>
        <taxon>Pezizomycotina</taxon>
        <taxon>Sordariomycetes</taxon>
        <taxon>Hypocreomycetidae</taxon>
        <taxon>Hypocreales</taxon>
        <taxon>Clavicipitaceae</taxon>
        <taxon>Metarhizium</taxon>
    </lineage>
</organism>
<dbReference type="AlphaFoldDB" id="A0A0D9NRK5"/>
<reference evidence="3" key="1">
    <citation type="journal article" date="2014" name="BMC Genomics">
        <title>The genome sequence of the biocontrol fungus Metarhizium anisopliae and comparative genomics of Metarhizium species.</title>
        <authorList>
            <person name="Pattemore J.A."/>
            <person name="Hane J.K."/>
            <person name="Williams A.H."/>
            <person name="Wilson B.A."/>
            <person name="Stodart B.J."/>
            <person name="Ash G.J."/>
        </authorList>
    </citation>
    <scope>NUCLEOTIDE SEQUENCE [LARGE SCALE GENOMIC DNA]</scope>
    <source>
        <strain evidence="3">BRIP 53293</strain>
    </source>
</reference>
<feature type="chain" id="PRO_5002341820" evidence="1">
    <location>
        <begin position="20"/>
        <end position="76"/>
    </location>
</feature>
<evidence type="ECO:0000256" key="1">
    <source>
        <dbReference type="SAM" id="SignalP"/>
    </source>
</evidence>
<keyword evidence="3" id="KW-1185">Reference proteome</keyword>
<proteinExistence type="predicted"/>
<keyword evidence="1" id="KW-0732">Signal</keyword>
<sequence>MKAICVLFSTLRLAYFTAAVRIPDPGCQPEPRSTVDELAWDTEQIPVQHDPELAKYFELQDSAPESWESVPVHFSR</sequence>
<evidence type="ECO:0000313" key="3">
    <source>
        <dbReference type="Proteomes" id="UP000054544"/>
    </source>
</evidence>
<evidence type="ECO:0000313" key="2">
    <source>
        <dbReference type="EMBL" id="KJK76594.1"/>
    </source>
</evidence>
<dbReference type="Proteomes" id="UP000054544">
    <property type="component" value="Unassembled WGS sequence"/>
</dbReference>
<dbReference type="EMBL" id="KE384743">
    <property type="protein sequence ID" value="KJK76594.1"/>
    <property type="molecule type" value="Genomic_DNA"/>
</dbReference>
<gene>
    <name evidence="2" type="ORF">H634G_08182</name>
</gene>
<accession>A0A0D9NRK5</accession>